<reference evidence="1" key="1">
    <citation type="submission" date="2021-05" db="EMBL/GenBank/DDBJ databases">
        <authorList>
            <person name="Pan Q."/>
            <person name="Jouanno E."/>
            <person name="Zahm M."/>
            <person name="Klopp C."/>
            <person name="Cabau C."/>
            <person name="Louis A."/>
            <person name="Berthelot C."/>
            <person name="Parey E."/>
            <person name="Roest Crollius H."/>
            <person name="Montfort J."/>
            <person name="Robinson-Rechavi M."/>
            <person name="Bouchez O."/>
            <person name="Lampietro C."/>
            <person name="Lopez Roques C."/>
            <person name="Donnadieu C."/>
            <person name="Postlethwait J."/>
            <person name="Bobe J."/>
            <person name="Dillon D."/>
            <person name="Chandos A."/>
            <person name="von Hippel F."/>
            <person name="Guiguen Y."/>
        </authorList>
    </citation>
    <scope>NUCLEOTIDE SEQUENCE</scope>
    <source>
        <strain evidence="1">YG-Jan2019</strain>
    </source>
</reference>
<accession>A0ACC2F1L5</accession>
<keyword evidence="2" id="KW-1185">Reference proteome</keyword>
<comment type="caution">
    <text evidence="1">The sequence shown here is derived from an EMBL/GenBank/DDBJ whole genome shotgun (WGS) entry which is preliminary data.</text>
</comment>
<dbReference type="EMBL" id="CM055763">
    <property type="protein sequence ID" value="KAJ7985226.1"/>
    <property type="molecule type" value="Genomic_DNA"/>
</dbReference>
<protein>
    <submittedName>
        <fullName evidence="1">Uncharacterized protein</fullName>
    </submittedName>
</protein>
<gene>
    <name evidence="1" type="ORF">DPEC_G00349890</name>
</gene>
<name>A0ACC2F1L5_DALPE</name>
<organism evidence="1 2">
    <name type="scientific">Dallia pectoralis</name>
    <name type="common">Alaska blackfish</name>
    <dbReference type="NCBI Taxonomy" id="75939"/>
    <lineage>
        <taxon>Eukaryota</taxon>
        <taxon>Metazoa</taxon>
        <taxon>Chordata</taxon>
        <taxon>Craniata</taxon>
        <taxon>Vertebrata</taxon>
        <taxon>Euteleostomi</taxon>
        <taxon>Actinopterygii</taxon>
        <taxon>Neopterygii</taxon>
        <taxon>Teleostei</taxon>
        <taxon>Protacanthopterygii</taxon>
        <taxon>Esociformes</taxon>
        <taxon>Umbridae</taxon>
        <taxon>Dallia</taxon>
    </lineage>
</organism>
<evidence type="ECO:0000313" key="2">
    <source>
        <dbReference type="Proteomes" id="UP001157502"/>
    </source>
</evidence>
<sequence length="712" mass="80440">MADSETCLSLQQFIASLDQASLPRILQVCSGVYFQGSIYELSGSEVCLCTGDLVKVINIKLLSVSCEDISTNDKFELPLNHAGLFRLVPEEMAYNTIEEMLSLRPEGLDVCLPFSFTSRCDLTFENFTVAAGNNVTMLSIEQQEWGEVNVRCQLHGQQGTSADVLFPLSCRGEFYECESDHTYTLEEVMTSPYLCSRRFRYSKKTKQGGPLVFSPIYQVEAIMHLRKNIVTFPSTLEVDVVDVTLQSQDVNFVTPLTLPEAFAMSDEAFPTMAEILETYESKPMFCCTWLTELRKGHHLALLNRGSSMVCMASGQKGRKGRQYFLLSQSYSGRLRRRPREFDSVYELRVASIQTPFLKVSVTRNSEELEEEGFPALSVGEQLEVLRCEKVNVPCGETSQAKNNRTVEALVCRRLQEVDSDEDEEDVEVEGESDEIHLPLYMQSHFVEKLTDKKKYSLRDLCEYFTLPLDIKVVSRDAGLEVDPLVGFSSVRLEVVIVEPMIQACLPAKPEMCFEIPTRWLKMSLSFIDDPLPETQQECVLETVTEVTDTFYHEFRMLNVSEEAPPPRPPKRKSSSSSKPAAAGSKPLQGSPTTSRSMSLSLTRPFLPTPSPSDADAPCLPPKSPLLSLKDLHLDSKKPQRPPAPQPMTITDEAPPHHPRKYMAQIKSGRAQPNPYVESNKKGMKYEVQTDVDSDHDYEQVEHMTKSRYRFWF</sequence>
<evidence type="ECO:0000313" key="1">
    <source>
        <dbReference type="EMBL" id="KAJ7985226.1"/>
    </source>
</evidence>
<proteinExistence type="predicted"/>
<dbReference type="Proteomes" id="UP001157502">
    <property type="component" value="Chromosome 36"/>
</dbReference>